<feature type="domain" description="DUF2326" evidence="2">
    <location>
        <begin position="423"/>
        <end position="565"/>
    </location>
</feature>
<proteinExistence type="predicted"/>
<evidence type="ECO:0000313" key="4">
    <source>
        <dbReference type="Proteomes" id="UP001301420"/>
    </source>
</evidence>
<dbReference type="AlphaFoldDB" id="A0AAU0P8E0"/>
<gene>
    <name evidence="3" type="ORF">QUR79_11710</name>
</gene>
<evidence type="ECO:0000256" key="1">
    <source>
        <dbReference type="SAM" id="Coils"/>
    </source>
</evidence>
<evidence type="ECO:0000313" key="3">
    <source>
        <dbReference type="EMBL" id="WPD04448.1"/>
    </source>
</evidence>
<dbReference type="InterPro" id="IPR027417">
    <property type="entry name" value="P-loop_NTPase"/>
</dbReference>
<sequence length="566" mass="66491">MKLLQLTSDNTDFKTLNFNPNLNIVAGLQLSEKDKDTINGIGKSSTLTLLHLMFGSKLDPKKPKEAKLKKFLKTYGTFYLTFTHKGKEYEIKKDFSQTDYYINDEKTTQTDYPNKLSEIFLEKDYDLKFKQIFNCFARRFGGDYYSDPLRQQGQPLNDYYQRFVNLKLLNIEMDLVKEKFLVEDKIAKLDKAKSIIEEYQEALDTTNLKDLKDEFESLKKDKSNFIIAKNYDHMKIESDELTNELNQLRDKIQKIRNLLQKKEQNLLVSENINIDTSEIENLYNEAAFFFDSKITKRLEDAQKFHNTLISNRKKRIEIEIKELTIELDDLNIKVEEIANKRDSSLKILNNSGALEEYNSIEERIKFLNSEIQKLTKYEETLNDFKRDKSALNVESAKIKEKSILYLTKEKEFLGNIEDKFREIVKRFYDNHGGSLELKETKSAKYLYDIAVEIPRGSSQAIGEVEIFCYDVLLYKLNQGILNFMAHDGYIFSEMDPRQKATIFKVILELIQDNDLQYFINIGEGSLKELLEQKILTDSEKEQINKSIILELYDKNPQNWLFGQEFN</sequence>
<dbReference type="InterPro" id="IPR018760">
    <property type="entry name" value="DUF2326"/>
</dbReference>
<organism evidence="3 4">
    <name type="scientific">Arcobacter cryaerophilus gv. pseudocryaerophilus</name>
    <dbReference type="NCBI Taxonomy" id="2933791"/>
    <lineage>
        <taxon>Bacteria</taxon>
        <taxon>Pseudomonadati</taxon>
        <taxon>Campylobacterota</taxon>
        <taxon>Epsilonproteobacteria</taxon>
        <taxon>Campylobacterales</taxon>
        <taxon>Arcobacteraceae</taxon>
        <taxon>Aliarcobacter</taxon>
    </lineage>
</organism>
<dbReference type="Pfam" id="PF10088">
    <property type="entry name" value="DUF2326"/>
    <property type="match status" value="1"/>
</dbReference>
<feature type="coiled-coil region" evidence="1">
    <location>
        <begin position="182"/>
        <end position="265"/>
    </location>
</feature>
<dbReference type="EMBL" id="CP129951">
    <property type="protein sequence ID" value="WPD04448.1"/>
    <property type="molecule type" value="Genomic_DNA"/>
</dbReference>
<keyword evidence="4" id="KW-1185">Reference proteome</keyword>
<geneLocation type="plasmid" evidence="3 4">
    <name>p133_DSM_115972</name>
</geneLocation>
<dbReference type="Proteomes" id="UP001301420">
    <property type="component" value="Plasmid p133_DSM_115972"/>
</dbReference>
<dbReference type="RefSeq" id="WP_390840232.1">
    <property type="nucleotide sequence ID" value="NZ_CP129951.1"/>
</dbReference>
<name>A0AAU0P8E0_9BACT</name>
<protein>
    <submittedName>
        <fullName evidence="3">DUF2326 domain-containing protein</fullName>
    </submittedName>
</protein>
<feature type="coiled-coil region" evidence="1">
    <location>
        <begin position="313"/>
        <end position="394"/>
    </location>
</feature>
<reference evidence="3 4" key="1">
    <citation type="submission" date="2023-06" db="EMBL/GenBank/DDBJ databases">
        <title>Characterization of Arcobacter Isolates from Retail Chicken Sold in Supermarkets in Tbilisi, Georgia.</title>
        <authorList>
            <person name="Riediger M."/>
            <person name="Zautner A.E."/>
        </authorList>
    </citation>
    <scope>NUCLEOTIDE SEQUENCE [LARGE SCALE GENOMIC DNA]</scope>
    <source>
        <strain evidence="3 4">DSM 115972</strain>
        <plasmid evidence="3 4">p133_DSM_115972</plasmid>
    </source>
</reference>
<keyword evidence="3" id="KW-0614">Plasmid</keyword>
<evidence type="ECO:0000259" key="2">
    <source>
        <dbReference type="Pfam" id="PF10088"/>
    </source>
</evidence>
<dbReference type="Gene3D" id="3.40.50.300">
    <property type="entry name" value="P-loop containing nucleotide triphosphate hydrolases"/>
    <property type="match status" value="1"/>
</dbReference>
<keyword evidence="1" id="KW-0175">Coiled coil</keyword>
<accession>A0AAU0P8E0</accession>